<feature type="transmembrane region" description="Helical" evidence="8">
    <location>
        <begin position="183"/>
        <end position="203"/>
    </location>
</feature>
<evidence type="ECO:0000256" key="7">
    <source>
        <dbReference type="ARBA" id="ARBA00023136"/>
    </source>
</evidence>
<keyword evidence="4" id="KW-0862">Zinc</keyword>
<keyword evidence="3 8" id="KW-0812">Transmembrane</keyword>
<evidence type="ECO:0000259" key="9">
    <source>
        <dbReference type="Pfam" id="PF01545"/>
    </source>
</evidence>
<protein>
    <submittedName>
        <fullName evidence="10">CDF family Co(II)/Ni(II) efflux transporter DmeF</fullName>
    </submittedName>
</protein>
<feature type="transmembrane region" description="Helical" evidence="8">
    <location>
        <begin position="209"/>
        <end position="229"/>
    </location>
</feature>
<dbReference type="Proteomes" id="UP001243844">
    <property type="component" value="Unassembled WGS sequence"/>
</dbReference>
<accession>A0AAW8J9P1</accession>
<dbReference type="InterPro" id="IPR045316">
    <property type="entry name" value="Msc2-like"/>
</dbReference>
<dbReference type="SUPFAM" id="SSF161111">
    <property type="entry name" value="Cation efflux protein transmembrane domain-like"/>
    <property type="match status" value="1"/>
</dbReference>
<evidence type="ECO:0000256" key="6">
    <source>
        <dbReference type="ARBA" id="ARBA00023065"/>
    </source>
</evidence>
<evidence type="ECO:0000256" key="5">
    <source>
        <dbReference type="ARBA" id="ARBA00022989"/>
    </source>
</evidence>
<keyword evidence="2" id="KW-0813">Transport</keyword>
<dbReference type="InterPro" id="IPR002524">
    <property type="entry name" value="Cation_efflux"/>
</dbReference>
<dbReference type="NCBIfam" id="TIGR01297">
    <property type="entry name" value="CDF"/>
    <property type="match status" value="1"/>
</dbReference>
<dbReference type="InterPro" id="IPR027469">
    <property type="entry name" value="Cation_efflux_TMD_sf"/>
</dbReference>
<evidence type="ECO:0000256" key="4">
    <source>
        <dbReference type="ARBA" id="ARBA00022906"/>
    </source>
</evidence>
<sequence length="331" mass="37310">MQLRPPSRQHSHQFNAGNLLAQNKILYATLLTGGMMFFEIWGGWIFNSMALLADGWHMSSHMLALGLAYIAYRAAQHYADDPRFNFGTWKIEILAAYSSAIILLMVAASMIFQSIDRLIHPVMIHYQEAIPIAIAGLLVNLICAWLLKDQHDHYHHHHHHHSHEHNHDHQQHAPHTDLNQKAAFLHVIADAVTSVLAILALFAGKYFGWTFLDALLGIIGAILVAKWSWGLIRESSKTLIDAEMDAPIIQEIKHVIQSHPAQLQLTDLHVWKVAQNKFACILALECDEKALSADDIRAYFNCMPLIVHLSVEINAPAQFKMVSRGAKTTML</sequence>
<dbReference type="GO" id="GO:0016020">
    <property type="term" value="C:membrane"/>
    <property type="evidence" value="ECO:0007669"/>
    <property type="project" value="UniProtKB-SubCell"/>
</dbReference>
<dbReference type="AlphaFoldDB" id="A0AAW8J9P1"/>
<name>A0AAW8J9P1_9GAMM</name>
<evidence type="ECO:0000313" key="10">
    <source>
        <dbReference type="EMBL" id="MDQ8936485.1"/>
    </source>
</evidence>
<dbReference type="InterPro" id="IPR058533">
    <property type="entry name" value="Cation_efflux_TM"/>
</dbReference>
<keyword evidence="4" id="KW-0864">Zinc transport</keyword>
<evidence type="ECO:0000313" key="11">
    <source>
        <dbReference type="Proteomes" id="UP001243844"/>
    </source>
</evidence>
<reference evidence="10" key="1">
    <citation type="submission" date="2023-08" db="EMBL/GenBank/DDBJ databases">
        <title>Emergence of clinically-relevant ST2 carbapenem-resistant Acinetobacter baumannii strains in hospital sewages in Zhejiang, East of China.</title>
        <authorList>
            <person name="Kaichao C."/>
            <person name="Zhang R."/>
        </authorList>
    </citation>
    <scope>NUCLEOTIDE SEQUENCE</scope>
    <source>
        <strain evidence="10">M-RB-37</strain>
    </source>
</reference>
<dbReference type="PANTHER" id="PTHR45755">
    <property type="match status" value="1"/>
</dbReference>
<evidence type="ECO:0000256" key="3">
    <source>
        <dbReference type="ARBA" id="ARBA00022692"/>
    </source>
</evidence>
<dbReference type="Pfam" id="PF01545">
    <property type="entry name" value="Cation_efflux"/>
    <property type="match status" value="1"/>
</dbReference>
<gene>
    <name evidence="10" type="primary">dmeF</name>
    <name evidence="10" type="ORF">RFH47_12235</name>
</gene>
<dbReference type="Gene3D" id="1.20.1510.10">
    <property type="entry name" value="Cation efflux protein transmembrane domain"/>
    <property type="match status" value="1"/>
</dbReference>
<dbReference type="NCBIfam" id="NF033827">
    <property type="entry name" value="CDF_efflux_DmeF"/>
    <property type="match status" value="1"/>
</dbReference>
<organism evidence="10 11">
    <name type="scientific">Acinetobacter rudis</name>
    <dbReference type="NCBI Taxonomy" id="632955"/>
    <lineage>
        <taxon>Bacteria</taxon>
        <taxon>Pseudomonadati</taxon>
        <taxon>Pseudomonadota</taxon>
        <taxon>Gammaproteobacteria</taxon>
        <taxon>Moraxellales</taxon>
        <taxon>Moraxellaceae</taxon>
        <taxon>Acinetobacter</taxon>
    </lineage>
</organism>
<keyword evidence="5 8" id="KW-1133">Transmembrane helix</keyword>
<dbReference type="GO" id="GO:0005385">
    <property type="term" value="F:zinc ion transmembrane transporter activity"/>
    <property type="evidence" value="ECO:0007669"/>
    <property type="project" value="InterPro"/>
</dbReference>
<comment type="subcellular location">
    <subcellularLocation>
        <location evidence="1">Membrane</location>
        <topology evidence="1">Multi-pass membrane protein</topology>
    </subcellularLocation>
</comment>
<feature type="transmembrane region" description="Helical" evidence="8">
    <location>
        <begin position="25"/>
        <end position="44"/>
    </location>
</feature>
<evidence type="ECO:0000256" key="8">
    <source>
        <dbReference type="SAM" id="Phobius"/>
    </source>
</evidence>
<evidence type="ECO:0000256" key="1">
    <source>
        <dbReference type="ARBA" id="ARBA00004141"/>
    </source>
</evidence>
<proteinExistence type="predicted"/>
<feature type="transmembrane region" description="Helical" evidence="8">
    <location>
        <begin position="124"/>
        <end position="147"/>
    </location>
</feature>
<dbReference type="EMBL" id="JAVIDL010000025">
    <property type="protein sequence ID" value="MDQ8936485.1"/>
    <property type="molecule type" value="Genomic_DNA"/>
</dbReference>
<feature type="domain" description="Cation efflux protein transmembrane" evidence="9">
    <location>
        <begin position="25"/>
        <end position="240"/>
    </location>
</feature>
<feature type="transmembrane region" description="Helical" evidence="8">
    <location>
        <begin position="93"/>
        <end position="112"/>
    </location>
</feature>
<keyword evidence="7 8" id="KW-0472">Membrane</keyword>
<keyword evidence="6" id="KW-0406">Ion transport</keyword>
<dbReference type="RefSeq" id="WP_308981758.1">
    <property type="nucleotide sequence ID" value="NZ_JAVIDL010000025.1"/>
</dbReference>
<comment type="caution">
    <text evidence="10">The sequence shown here is derived from an EMBL/GenBank/DDBJ whole genome shotgun (WGS) entry which is preliminary data.</text>
</comment>
<dbReference type="PANTHER" id="PTHR45755:SF4">
    <property type="entry name" value="ZINC TRANSPORTER 7"/>
    <property type="match status" value="1"/>
</dbReference>
<feature type="transmembrane region" description="Helical" evidence="8">
    <location>
        <begin position="56"/>
        <end position="72"/>
    </location>
</feature>
<dbReference type="GO" id="GO:0006882">
    <property type="term" value="P:intracellular zinc ion homeostasis"/>
    <property type="evidence" value="ECO:0007669"/>
    <property type="project" value="InterPro"/>
</dbReference>
<evidence type="ECO:0000256" key="2">
    <source>
        <dbReference type="ARBA" id="ARBA00022448"/>
    </source>
</evidence>